<dbReference type="HOGENOM" id="CLU_3290858_0_0_10"/>
<dbReference type="STRING" id="1227739.Hsw_3312"/>
<reference evidence="2 3" key="1">
    <citation type="submission" date="2014-01" db="EMBL/GenBank/DDBJ databases">
        <title>Complete genome sequence of ionizing-radiation resistance bacterium Hymenobacter swuensis DY53.</title>
        <authorList>
            <person name="Jung J.-H."/>
            <person name="Jeong S.-W."/>
            <person name="Joe M.-H."/>
            <person name="Cho y.-j."/>
            <person name="Kim M.-K."/>
            <person name="Lim S.-Y."/>
        </authorList>
    </citation>
    <scope>NUCLEOTIDE SEQUENCE [LARGE SCALE GENOMIC DNA]</scope>
    <source>
        <strain evidence="2 3">DY53</strain>
    </source>
</reference>
<feature type="transmembrane region" description="Helical" evidence="1">
    <location>
        <begin position="16"/>
        <end position="39"/>
    </location>
</feature>
<dbReference type="AlphaFoldDB" id="W8F4F8"/>
<protein>
    <submittedName>
        <fullName evidence="2">Uncharacterized protein</fullName>
    </submittedName>
</protein>
<sequence length="40" mass="4772">MNGKVSRACRMYYRPLLWLGYHILNLCLTLILVSCFWILP</sequence>
<keyword evidence="1" id="KW-1133">Transmembrane helix</keyword>
<keyword evidence="1" id="KW-0812">Transmembrane</keyword>
<gene>
    <name evidence="2" type="ORF">Hsw_3312</name>
</gene>
<accession>W8F4F8</accession>
<evidence type="ECO:0000313" key="3">
    <source>
        <dbReference type="Proteomes" id="UP000019423"/>
    </source>
</evidence>
<dbReference type="PROSITE" id="PS51257">
    <property type="entry name" value="PROKAR_LIPOPROTEIN"/>
    <property type="match status" value="1"/>
</dbReference>
<dbReference type="Proteomes" id="UP000019423">
    <property type="component" value="Chromosome"/>
</dbReference>
<keyword evidence="1" id="KW-0472">Membrane</keyword>
<dbReference type="EMBL" id="CP007145">
    <property type="protein sequence ID" value="AHJ98907.1"/>
    <property type="molecule type" value="Genomic_DNA"/>
</dbReference>
<evidence type="ECO:0000256" key="1">
    <source>
        <dbReference type="SAM" id="Phobius"/>
    </source>
</evidence>
<organism evidence="2 3">
    <name type="scientific">Hymenobacter swuensis DY53</name>
    <dbReference type="NCBI Taxonomy" id="1227739"/>
    <lineage>
        <taxon>Bacteria</taxon>
        <taxon>Pseudomonadati</taxon>
        <taxon>Bacteroidota</taxon>
        <taxon>Cytophagia</taxon>
        <taxon>Cytophagales</taxon>
        <taxon>Hymenobacteraceae</taxon>
        <taxon>Hymenobacter</taxon>
    </lineage>
</organism>
<keyword evidence="3" id="KW-1185">Reference proteome</keyword>
<evidence type="ECO:0000313" key="2">
    <source>
        <dbReference type="EMBL" id="AHJ98907.1"/>
    </source>
</evidence>
<dbReference type="KEGG" id="hsw:Hsw_3312"/>
<dbReference type="PATRIC" id="fig|1227739.3.peg.3478"/>
<name>W8F4F8_9BACT</name>
<proteinExistence type="predicted"/>